<evidence type="ECO:0000256" key="1">
    <source>
        <dbReference type="SAM" id="SignalP"/>
    </source>
</evidence>
<dbReference type="EMBL" id="LT629797">
    <property type="protein sequence ID" value="SDU84077.1"/>
    <property type="molecule type" value="Genomic_DNA"/>
</dbReference>
<keyword evidence="3" id="KW-1185">Reference proteome</keyword>
<feature type="signal peptide" evidence="1">
    <location>
        <begin position="1"/>
        <end position="23"/>
    </location>
</feature>
<organism evidence="2 3">
    <name type="scientific">Pseudomonas sihuiensis</name>
    <dbReference type="NCBI Taxonomy" id="1274359"/>
    <lineage>
        <taxon>Bacteria</taxon>
        <taxon>Pseudomonadati</taxon>
        <taxon>Pseudomonadota</taxon>
        <taxon>Gammaproteobacteria</taxon>
        <taxon>Pseudomonadales</taxon>
        <taxon>Pseudomonadaceae</taxon>
        <taxon>Pseudomonas</taxon>
    </lineage>
</organism>
<evidence type="ECO:0008006" key="4">
    <source>
        <dbReference type="Google" id="ProtNLM"/>
    </source>
</evidence>
<dbReference type="InterPro" id="IPR010752">
    <property type="entry name" value="DUF1329"/>
</dbReference>
<evidence type="ECO:0000313" key="3">
    <source>
        <dbReference type="Proteomes" id="UP000198675"/>
    </source>
</evidence>
<dbReference type="Pfam" id="PF07044">
    <property type="entry name" value="DUF1329"/>
    <property type="match status" value="1"/>
</dbReference>
<feature type="chain" id="PRO_5009279663" description="DUF1329 domain-containing protein" evidence="1">
    <location>
        <begin position="24"/>
        <end position="418"/>
    </location>
</feature>
<dbReference type="Gene3D" id="2.50.20.10">
    <property type="entry name" value="Lipoprotein localisation LolA/LolB/LppX"/>
    <property type="match status" value="1"/>
</dbReference>
<sequence length="418" mass="46793">MNVLSRYAAFTCTLLALATSAVAADLPAGTLVDKSNLDQVLNDTFEGKPLGQLLTEKVQWQIKNYNLGLTLAASKPVALDPAYLNASSGNAGKVTFDKATRTVQGWEKGVPFPQIDPKDPDAGDKIVWNFIYGRPMGDSQELKNFHYILIDAKKGVERVQRYRLDRFYTRGRLNGPASIGGDFMLQNTLLFAEAPQDIKGIGTYTKRYADGFKTDDVWAYVKSVRRVRRISGNAWMDPVGGLDILGDDIDVWDSPPNWYKSVKLIDKRWILAATDTPQTVGVGEKDPVAQFPLQDVTTPPHWNPNPKLGWQPREVWVLEGTPPDAHPYGKKILYVDVQANRPLMSEIYDKNGEFWRFHHMQQQSVTGEDGYKAILPVQGQQIDFKRQHSTNFVSTYVVNRKGAKESDFSLGKLEAAGK</sequence>
<dbReference type="CDD" id="cd16329">
    <property type="entry name" value="LolA_like"/>
    <property type="match status" value="1"/>
</dbReference>
<gene>
    <name evidence="2" type="ORF">SAMN05216363_2160</name>
</gene>
<keyword evidence="1" id="KW-0732">Signal</keyword>
<accession>A0A1H2LSX6</accession>
<dbReference type="Proteomes" id="UP000198675">
    <property type="component" value="Chromosome I"/>
</dbReference>
<protein>
    <recommendedName>
        <fullName evidence="4">DUF1329 domain-containing protein</fullName>
    </recommendedName>
</protein>
<name>A0A1H2LSX6_9PSED</name>
<evidence type="ECO:0000313" key="2">
    <source>
        <dbReference type="EMBL" id="SDU84077.1"/>
    </source>
</evidence>
<reference evidence="3" key="1">
    <citation type="submission" date="2016-10" db="EMBL/GenBank/DDBJ databases">
        <authorList>
            <person name="Varghese N."/>
            <person name="Submissions S."/>
        </authorList>
    </citation>
    <scope>NUCLEOTIDE SEQUENCE [LARGE SCALE GENOMIC DNA]</scope>
    <source>
        <strain evidence="3">KCTC 32246</strain>
    </source>
</reference>
<proteinExistence type="predicted"/>
<dbReference type="RefSeq" id="WP_092376536.1">
    <property type="nucleotide sequence ID" value="NZ_LT629797.1"/>
</dbReference>
<dbReference type="AlphaFoldDB" id="A0A1H2LSX6"/>